<dbReference type="GO" id="GO:0005524">
    <property type="term" value="F:ATP binding"/>
    <property type="evidence" value="ECO:0007669"/>
    <property type="project" value="InterPro"/>
</dbReference>
<dbReference type="PANTHER" id="PTHR10527">
    <property type="entry name" value="IMPORTIN BETA"/>
    <property type="match status" value="1"/>
</dbReference>
<proteinExistence type="inferred from homology"/>
<feature type="compositionally biased region" description="Polar residues" evidence="13">
    <location>
        <begin position="166"/>
        <end position="179"/>
    </location>
</feature>
<dbReference type="SUPFAM" id="SSF48371">
    <property type="entry name" value="ARM repeat"/>
    <property type="match status" value="1"/>
</dbReference>
<evidence type="ECO:0000259" key="14">
    <source>
        <dbReference type="SMART" id="SM00382"/>
    </source>
</evidence>
<dbReference type="EMBL" id="CATQJL010000316">
    <property type="protein sequence ID" value="CAJ0605189.1"/>
    <property type="molecule type" value="Genomic_DNA"/>
</dbReference>
<dbReference type="InterPro" id="IPR041569">
    <property type="entry name" value="AAA_lid_3"/>
</dbReference>
<dbReference type="Proteomes" id="UP001176961">
    <property type="component" value="Unassembled WGS sequence"/>
</dbReference>
<evidence type="ECO:0000256" key="4">
    <source>
        <dbReference type="ARBA" id="ARBA00022490"/>
    </source>
</evidence>
<keyword evidence="6" id="KW-0653">Protein transport</keyword>
<dbReference type="Gene3D" id="3.40.50.300">
    <property type="entry name" value="P-loop containing nucleotide triphosphate hydrolases"/>
    <property type="match status" value="1"/>
</dbReference>
<dbReference type="PROSITE" id="PS50077">
    <property type="entry name" value="HEAT_REPEAT"/>
    <property type="match status" value="1"/>
</dbReference>
<dbReference type="GO" id="GO:0016887">
    <property type="term" value="F:ATP hydrolysis activity"/>
    <property type="evidence" value="ECO:0007669"/>
    <property type="project" value="InterPro"/>
</dbReference>
<evidence type="ECO:0000256" key="10">
    <source>
        <dbReference type="ARBA" id="ARBA00076938"/>
    </source>
</evidence>
<dbReference type="InterPro" id="IPR016024">
    <property type="entry name" value="ARM-type_fold"/>
</dbReference>
<dbReference type="GO" id="GO:0031981">
    <property type="term" value="C:nuclear lumen"/>
    <property type="evidence" value="ECO:0007669"/>
    <property type="project" value="UniProtKB-ARBA"/>
</dbReference>
<evidence type="ECO:0000256" key="2">
    <source>
        <dbReference type="ARBA" id="ARBA00004496"/>
    </source>
</evidence>
<evidence type="ECO:0000256" key="7">
    <source>
        <dbReference type="ARBA" id="ARBA00023242"/>
    </source>
</evidence>
<keyword evidence="16" id="KW-1185">Reference proteome</keyword>
<feature type="domain" description="AAA+ ATPase" evidence="14">
    <location>
        <begin position="257"/>
        <end position="422"/>
    </location>
</feature>
<dbReference type="Pfam" id="PF00004">
    <property type="entry name" value="AAA"/>
    <property type="match status" value="1"/>
</dbReference>
<dbReference type="SUPFAM" id="SSF52540">
    <property type="entry name" value="P-loop containing nucleoside triphosphate hydrolases"/>
    <property type="match status" value="1"/>
</dbReference>
<dbReference type="FunFam" id="1.10.8.60:FF:000185">
    <property type="entry name" value="CBN-MAC-1 protein"/>
    <property type="match status" value="1"/>
</dbReference>
<dbReference type="InterPro" id="IPR003959">
    <property type="entry name" value="ATPase_AAA_core"/>
</dbReference>
<dbReference type="InterPro" id="IPR003593">
    <property type="entry name" value="AAA+_ATPase"/>
</dbReference>
<feature type="repeat" description="HEAT" evidence="12">
    <location>
        <begin position="1033"/>
        <end position="1071"/>
    </location>
</feature>
<dbReference type="InterPro" id="IPR038100">
    <property type="entry name" value="NLV2_N_sf"/>
</dbReference>
<evidence type="ECO:0000256" key="13">
    <source>
        <dbReference type="SAM" id="MobiDB-lite"/>
    </source>
</evidence>
<gene>
    <name evidence="15" type="ORF">CYNAS_LOCUS17172</name>
</gene>
<keyword evidence="3" id="KW-0813">Transport</keyword>
<dbReference type="InterPro" id="IPR011989">
    <property type="entry name" value="ARM-like"/>
</dbReference>
<comment type="caution">
    <text evidence="15">The sequence shown here is derived from an EMBL/GenBank/DDBJ whole genome shotgun (WGS) entry which is preliminary data.</text>
</comment>
<dbReference type="GO" id="GO:0005737">
    <property type="term" value="C:cytoplasm"/>
    <property type="evidence" value="ECO:0007669"/>
    <property type="project" value="UniProtKB-SubCell"/>
</dbReference>
<dbReference type="Pfam" id="PF17862">
    <property type="entry name" value="AAA_lid_3"/>
    <property type="match status" value="1"/>
</dbReference>
<keyword evidence="4" id="KW-0963">Cytoplasm</keyword>
<accession>A0AA36H7P4</accession>
<dbReference type="SMART" id="SM00382">
    <property type="entry name" value="AAA"/>
    <property type="match status" value="1"/>
</dbReference>
<dbReference type="Pfam" id="PF16725">
    <property type="entry name" value="Nucleolin_bd"/>
    <property type="match status" value="1"/>
</dbReference>
<feature type="region of interest" description="Disordered" evidence="13">
    <location>
        <begin position="109"/>
        <end position="147"/>
    </location>
</feature>
<organism evidence="15 16">
    <name type="scientific">Cylicocyclus nassatus</name>
    <name type="common">Nematode worm</name>
    <dbReference type="NCBI Taxonomy" id="53992"/>
    <lineage>
        <taxon>Eukaryota</taxon>
        <taxon>Metazoa</taxon>
        <taxon>Ecdysozoa</taxon>
        <taxon>Nematoda</taxon>
        <taxon>Chromadorea</taxon>
        <taxon>Rhabditida</taxon>
        <taxon>Rhabditina</taxon>
        <taxon>Rhabditomorpha</taxon>
        <taxon>Strongyloidea</taxon>
        <taxon>Strongylidae</taxon>
        <taxon>Cylicocyclus</taxon>
    </lineage>
</organism>
<evidence type="ECO:0000313" key="16">
    <source>
        <dbReference type="Proteomes" id="UP001176961"/>
    </source>
</evidence>
<name>A0AA36H7P4_CYLNA</name>
<sequence>MQIYRQMKNKPTEGFVSDPQLLPRIKEHCRNFPDQKFFRPEDVAFDLQRKYFEYSRKKYKPFVAIVREGLNRLNIKDSPEPEVEKIEEVEVVNEPDISVVREVISPATAAKNERKRKAQSSTSSTPKVEDVYVSSDEENDKQFEDIKTTNRANKSILNLYNNAKKTESSPVLNTTTSAPTKKKRTAGAAKSTISAHTSSPSVAPRGLGNVPTLAVQPRPSPVKFEDLGGCDRQFLEVCRLAMHMKRPHTYNVLGVEPPKGFLVHGPPGCGKTLFAQAVAGEFDLPMIQLAATELVSGVSGDTEEKIRQLFIIAKQSAPCVLILDDIDAIAPRRETATREMERRIVSQLSNSLDELFGPRKDQTLRDRIHISDNGEVTLEDEERVNENAHVLVIGTTSRPDAVDGGLRRAGRFDTEISLGIPDEQARQKILNTVCKLPLDEDVNLKMVARLTPGYVGADLNALVREAAKCAIDRIFDTIVSHRSSKRQMTNEEVKEELEKVLAWLQSEDDPGVLEKLGGFRVAMSDFERALENVQPSAKREGFATVPDVSWQDIGALSEIRQELEWHILPAPHPVHHAAVFFESGLRVAPLSSARSSCHTGTPLRLYWPHRRHAHHDRMDFILELVFHLQPCGTCNSQENEAAIDEFQRNSSASDALLNEQECHCCFKYFSARLFTNDTSVDAVGMEHFQKAVKNIRPSVTDADRRKKLRCSVLHFITGVWGVIEHADHPLFLCAVNALIQQPDPNMQEGSMGAIQKIFEDSGDRLDTEQHVHPLMPKILSFFSSESAKMRGLSMNSVNSILMINNDPISAVIDDFLQQLFGRAHDQDPEVQKQLCRSLTLLLDSHFDKLAPHLPNVIDYIIMKTQDPNENIAVEACEFWLSLAENSDVCKELLSPFLPKLVPVLIKCMRYSESDIIALKGNCDEEDAMIPDRDEDIKPRFHKSKVAAGLVNGEDPDDDGSDETYAEWNIRRCSAASLDVLASIFKQELLPILLPILKEALCHPEWEVKESGILALGAVAEGCMNGITPHLHELIPFLLNMLNDKKPLVRSITCWTLSRYCSWVVEEAREQYFEPTLKGLLVRVLDGNKRVQEAACSAFATVEEEGGDYIAPYLSDILQTLVQAFGIYQAKNLLILYDAVGTLANSVGSALSQPVYVQVLMPPLMEKWQRLGNDDKELFPLLECVSSVASAMGIAFLPYCEPVYTRCITLITQSLHQSMEAQQRPNEVEMPDKDYLIVALDLLSGLAESLGAHIEPLVGRNEVLQLLSLCAVDPTPEVRQSSFALLGDLTKACWHHIKPYTQTFIPILAMNFDPSLISVCNNAIWAFGEMSLKMGVEMKQYVLSILPHLIRVMNQKDGQRTLLENTAITIGRLGTYCAEEVAPHLVTFIRPACFSLRNIRDNAEKESAFRGICYMINLNPSGVVNDFVFLCDAIASWSTPKPELKEMFSRILNGFRNQVGIENWTAFTAQFPPPLRERLAAQYNV</sequence>
<evidence type="ECO:0000256" key="11">
    <source>
        <dbReference type="ARBA" id="ARBA00080641"/>
    </source>
</evidence>
<keyword evidence="5" id="KW-0677">Repeat</keyword>
<comment type="subcellular location">
    <subcellularLocation>
        <location evidence="2">Cytoplasm</location>
    </subcellularLocation>
    <subcellularLocation>
        <location evidence="1">Nucleus</location>
    </subcellularLocation>
</comment>
<evidence type="ECO:0000256" key="12">
    <source>
        <dbReference type="PROSITE-ProRule" id="PRU00103"/>
    </source>
</evidence>
<dbReference type="Pfam" id="PF13513">
    <property type="entry name" value="HEAT_EZ"/>
    <property type="match status" value="1"/>
</dbReference>
<dbReference type="InterPro" id="IPR021133">
    <property type="entry name" value="HEAT_type_2"/>
</dbReference>
<dbReference type="Gene3D" id="1.10.10.2010">
    <property type="match status" value="1"/>
</dbReference>
<comment type="similarity">
    <text evidence="8">Belongs to the importin beta family. Importin beta-2 subfamily.</text>
</comment>
<dbReference type="InterPro" id="IPR031996">
    <property type="entry name" value="NVL2_nucleolin-bd"/>
</dbReference>
<dbReference type="Gene3D" id="1.10.8.60">
    <property type="match status" value="1"/>
</dbReference>
<dbReference type="Gene3D" id="1.25.10.10">
    <property type="entry name" value="Leucine-rich Repeat Variant"/>
    <property type="match status" value="1"/>
</dbReference>
<evidence type="ECO:0000256" key="5">
    <source>
        <dbReference type="ARBA" id="ARBA00022737"/>
    </source>
</evidence>
<dbReference type="InterPro" id="IPR040122">
    <property type="entry name" value="Importin_beta"/>
</dbReference>
<protein>
    <recommendedName>
        <fullName evidence="9">Transportin-1</fullName>
    </recommendedName>
    <alternativeName>
        <fullName evidence="10">Importin beta-2</fullName>
    </alternativeName>
    <alternativeName>
        <fullName evidence="11">Karyopherin beta-2</fullName>
    </alternativeName>
</protein>
<keyword evidence="7" id="KW-0539">Nucleus</keyword>
<evidence type="ECO:0000256" key="1">
    <source>
        <dbReference type="ARBA" id="ARBA00004123"/>
    </source>
</evidence>
<evidence type="ECO:0000256" key="3">
    <source>
        <dbReference type="ARBA" id="ARBA00022448"/>
    </source>
</evidence>
<dbReference type="InterPro" id="IPR027417">
    <property type="entry name" value="P-loop_NTPase"/>
</dbReference>
<dbReference type="FunFam" id="1.25.10.10:FF:000028">
    <property type="entry name" value="Transportin-1 isoform 1"/>
    <property type="match status" value="1"/>
</dbReference>
<evidence type="ECO:0000313" key="15">
    <source>
        <dbReference type="EMBL" id="CAJ0605189.1"/>
    </source>
</evidence>
<dbReference type="GO" id="GO:0006606">
    <property type="term" value="P:protein import into nucleus"/>
    <property type="evidence" value="ECO:0007669"/>
    <property type="project" value="InterPro"/>
</dbReference>
<reference evidence="15" key="1">
    <citation type="submission" date="2023-07" db="EMBL/GenBank/DDBJ databases">
        <authorList>
            <consortium name="CYATHOMIX"/>
        </authorList>
    </citation>
    <scope>NUCLEOTIDE SEQUENCE</scope>
    <source>
        <strain evidence="15">N/A</strain>
    </source>
</reference>
<evidence type="ECO:0000256" key="9">
    <source>
        <dbReference type="ARBA" id="ARBA00067327"/>
    </source>
</evidence>
<evidence type="ECO:0000256" key="6">
    <source>
        <dbReference type="ARBA" id="ARBA00022927"/>
    </source>
</evidence>
<evidence type="ECO:0000256" key="8">
    <source>
        <dbReference type="ARBA" id="ARBA00038423"/>
    </source>
</evidence>
<feature type="region of interest" description="Disordered" evidence="13">
    <location>
        <begin position="166"/>
        <end position="208"/>
    </location>
</feature>
<feature type="compositionally biased region" description="Polar residues" evidence="13">
    <location>
        <begin position="191"/>
        <end position="201"/>
    </location>
</feature>